<dbReference type="PROSITE" id="PS50878">
    <property type="entry name" value="RT_POL"/>
    <property type="match status" value="1"/>
</dbReference>
<accession>A0ABP1CCS9</accession>
<keyword evidence="2" id="KW-0808">Transferase</keyword>
<comment type="catalytic activity">
    <reaction evidence="9">
        <text>DNA(n) + a 2'-deoxyribonucleoside 5'-triphosphate = DNA(n+1) + diphosphate</text>
        <dbReference type="Rhea" id="RHEA:22508"/>
        <dbReference type="Rhea" id="RHEA-COMP:17339"/>
        <dbReference type="Rhea" id="RHEA-COMP:17340"/>
        <dbReference type="ChEBI" id="CHEBI:33019"/>
        <dbReference type="ChEBI" id="CHEBI:61560"/>
        <dbReference type="ChEBI" id="CHEBI:173112"/>
        <dbReference type="EC" id="2.7.7.49"/>
    </reaction>
</comment>
<dbReference type="PRINTS" id="PR00866">
    <property type="entry name" value="RNADNAPOLMS"/>
</dbReference>
<dbReference type="InterPro" id="IPR030931">
    <property type="entry name" value="Group_II_RT_mat"/>
</dbReference>
<evidence type="ECO:0000256" key="3">
    <source>
        <dbReference type="ARBA" id="ARBA00022695"/>
    </source>
</evidence>
<evidence type="ECO:0000256" key="6">
    <source>
        <dbReference type="ARBA" id="ARBA00022918"/>
    </source>
</evidence>
<dbReference type="EC" id="2.7.7.49" evidence="1"/>
<sequence>MMDSASTMNPTGGADSRRCVMQPALHDDLMVRVLDPENLRRAWKRVKANRGAPGIDGLRIEDFAEFARSNWAEIRQQLSDGRYQPQPVRRVSIPKPGGGERLLGIPTVVDRVIQQAIAQVLTPIFDPDFSESSFGFRLGRSAHGALRQVQRHIGEGYRIVVDLDLAKFFDHVQHDVLMARVARKLSDKRLLKLIGRYLRTGVLVGESIQPTELGTPQGGPLSPLLGNILLDDLDKELERRGHRFVRYADDLLILVKSQRAGERVKASVTSFLTRKLKLVVNEQKSRVVKVNDAEFLGFTFRGTKLRWSPTEPSRTSSTTSGN</sequence>
<dbReference type="CDD" id="cd01651">
    <property type="entry name" value="RT_G2_intron"/>
    <property type="match status" value="1"/>
</dbReference>
<dbReference type="SUPFAM" id="SSF56672">
    <property type="entry name" value="DNA/RNA polymerases"/>
    <property type="match status" value="1"/>
</dbReference>
<evidence type="ECO:0000256" key="9">
    <source>
        <dbReference type="ARBA" id="ARBA00048173"/>
    </source>
</evidence>
<evidence type="ECO:0000256" key="4">
    <source>
        <dbReference type="ARBA" id="ARBA00022723"/>
    </source>
</evidence>
<dbReference type="NCBIfam" id="TIGR04416">
    <property type="entry name" value="group_II_RT_mat"/>
    <property type="match status" value="1"/>
</dbReference>
<evidence type="ECO:0000259" key="10">
    <source>
        <dbReference type="PROSITE" id="PS50878"/>
    </source>
</evidence>
<dbReference type="PANTHER" id="PTHR34047">
    <property type="entry name" value="NUCLEAR INTRON MATURASE 1, MITOCHONDRIAL-RELATED"/>
    <property type="match status" value="1"/>
</dbReference>
<organism evidence="11 12">
    <name type="scientific">Candidatus Methylocalor cossyra</name>
    <dbReference type="NCBI Taxonomy" id="3108543"/>
    <lineage>
        <taxon>Bacteria</taxon>
        <taxon>Pseudomonadati</taxon>
        <taxon>Pseudomonadota</taxon>
        <taxon>Gammaproteobacteria</taxon>
        <taxon>Methylococcales</taxon>
        <taxon>Methylococcaceae</taxon>
        <taxon>Candidatus Methylocalor</taxon>
    </lineage>
</organism>
<evidence type="ECO:0000256" key="8">
    <source>
        <dbReference type="ARBA" id="ARBA00034120"/>
    </source>
</evidence>
<dbReference type="InterPro" id="IPR000123">
    <property type="entry name" value="Reverse_transcriptase_msDNA"/>
</dbReference>
<proteinExistence type="inferred from homology"/>
<dbReference type="InterPro" id="IPR000477">
    <property type="entry name" value="RT_dom"/>
</dbReference>
<dbReference type="InterPro" id="IPR043502">
    <property type="entry name" value="DNA/RNA_pol_sf"/>
</dbReference>
<evidence type="ECO:0000256" key="1">
    <source>
        <dbReference type="ARBA" id="ARBA00012493"/>
    </source>
</evidence>
<geneLocation type="plasmid" evidence="11 12">
    <name>2</name>
</geneLocation>
<keyword evidence="4" id="KW-0479">Metal-binding</keyword>
<feature type="domain" description="Reverse transcriptase" evidence="10">
    <location>
        <begin position="74"/>
        <end position="300"/>
    </location>
</feature>
<dbReference type="EMBL" id="OZ026885">
    <property type="protein sequence ID" value="CAL1242048.1"/>
    <property type="molecule type" value="Genomic_DNA"/>
</dbReference>
<dbReference type="PANTHER" id="PTHR34047:SF8">
    <property type="entry name" value="PROTEIN YKFC"/>
    <property type="match status" value="1"/>
</dbReference>
<keyword evidence="11" id="KW-0614">Plasmid</keyword>
<reference evidence="11 12" key="1">
    <citation type="submission" date="2024-04" db="EMBL/GenBank/DDBJ databases">
        <authorList>
            <person name="Cremers G."/>
        </authorList>
    </citation>
    <scope>NUCLEOTIDE SEQUENCE [LARGE SCALE GENOMIC DNA]</scope>
    <source>
        <strain evidence="11">MeCH1-AG</strain>
        <plasmid evidence="11 12">2</plasmid>
    </source>
</reference>
<name>A0ABP1CCS9_9GAMM</name>
<evidence type="ECO:0000313" key="11">
    <source>
        <dbReference type="EMBL" id="CAL1242048.1"/>
    </source>
</evidence>
<keyword evidence="7" id="KW-0051">Antiviral defense</keyword>
<keyword evidence="3" id="KW-0548">Nucleotidyltransferase</keyword>
<evidence type="ECO:0000256" key="2">
    <source>
        <dbReference type="ARBA" id="ARBA00022679"/>
    </source>
</evidence>
<keyword evidence="5" id="KW-0460">Magnesium</keyword>
<gene>
    <name evidence="11" type="ORF">MECH1_V1_P0116</name>
</gene>
<evidence type="ECO:0000256" key="7">
    <source>
        <dbReference type="ARBA" id="ARBA00023118"/>
    </source>
</evidence>
<evidence type="ECO:0000313" key="12">
    <source>
        <dbReference type="Proteomes" id="UP001497493"/>
    </source>
</evidence>
<dbReference type="Pfam" id="PF00078">
    <property type="entry name" value="RVT_1"/>
    <property type="match status" value="1"/>
</dbReference>
<comment type="similarity">
    <text evidence="8">Belongs to the bacterial reverse transcriptase family.</text>
</comment>
<dbReference type="Proteomes" id="UP001497493">
    <property type="component" value="Plasmid 2"/>
</dbReference>
<protein>
    <recommendedName>
        <fullName evidence="1">RNA-directed DNA polymerase</fullName>
        <ecNumber evidence="1">2.7.7.49</ecNumber>
    </recommendedName>
</protein>
<dbReference type="InterPro" id="IPR051083">
    <property type="entry name" value="GrpII_Intron_Splice-Mob/Def"/>
</dbReference>
<evidence type="ECO:0000256" key="5">
    <source>
        <dbReference type="ARBA" id="ARBA00022842"/>
    </source>
</evidence>
<keyword evidence="6" id="KW-0695">RNA-directed DNA polymerase</keyword>
<keyword evidence="12" id="KW-1185">Reference proteome</keyword>